<accession>A0A1V8M9X9</accession>
<dbReference type="PANTHER" id="PTHR21496">
    <property type="entry name" value="FERREDOXIN-RELATED"/>
    <property type="match status" value="1"/>
</dbReference>
<dbReference type="AlphaFoldDB" id="A0A1V8M9X9"/>
<dbReference type="EMBL" id="LPUF01000001">
    <property type="protein sequence ID" value="OQK18369.1"/>
    <property type="molecule type" value="Genomic_DNA"/>
</dbReference>
<dbReference type="InterPro" id="IPR036922">
    <property type="entry name" value="Rieske_2Fe-2S_sf"/>
</dbReference>
<keyword evidence="3" id="KW-0408">Iron</keyword>
<evidence type="ECO:0000256" key="1">
    <source>
        <dbReference type="ARBA" id="ARBA00022714"/>
    </source>
</evidence>
<dbReference type="InterPro" id="IPR017941">
    <property type="entry name" value="Rieske_2Fe-2S"/>
</dbReference>
<dbReference type="GO" id="GO:0046872">
    <property type="term" value="F:metal ion binding"/>
    <property type="evidence" value="ECO:0007669"/>
    <property type="project" value="UniProtKB-KW"/>
</dbReference>
<reference evidence="6 7" key="1">
    <citation type="submission" date="2015-12" db="EMBL/GenBank/DDBJ databases">
        <authorList>
            <person name="Shamseldin A."/>
            <person name="Moawad H."/>
            <person name="Abd El-Rahim W.M."/>
            <person name="Sadowsky M.J."/>
        </authorList>
    </citation>
    <scope>NUCLEOTIDE SEQUENCE [LARGE SCALE GENOMIC DNA]</scope>
    <source>
        <strain evidence="6 7">WF1</strain>
    </source>
</reference>
<name>A0A1V8M9X9_9GAMM</name>
<feature type="domain" description="Rieske" evidence="5">
    <location>
        <begin position="5"/>
        <end position="100"/>
    </location>
</feature>
<evidence type="ECO:0000259" key="5">
    <source>
        <dbReference type="PROSITE" id="PS51296"/>
    </source>
</evidence>
<evidence type="ECO:0000256" key="2">
    <source>
        <dbReference type="ARBA" id="ARBA00022723"/>
    </source>
</evidence>
<dbReference type="Pfam" id="PF00355">
    <property type="entry name" value="Rieske"/>
    <property type="match status" value="1"/>
</dbReference>
<keyword evidence="2" id="KW-0479">Metal-binding</keyword>
<dbReference type="PROSITE" id="PS51296">
    <property type="entry name" value="RIESKE"/>
    <property type="match status" value="1"/>
</dbReference>
<dbReference type="PANTHER" id="PTHR21496:SF23">
    <property type="entry name" value="3-PHENYLPROPIONATE_CINNAMIC ACID DIOXYGENASE FERREDOXIN SUBUNIT"/>
    <property type="match status" value="1"/>
</dbReference>
<protein>
    <submittedName>
        <fullName evidence="6">Ferredoxin</fullName>
    </submittedName>
</protein>
<dbReference type="RefSeq" id="WP_080522971.1">
    <property type="nucleotide sequence ID" value="NZ_LPUF01000001.1"/>
</dbReference>
<dbReference type="Proteomes" id="UP000191980">
    <property type="component" value="Unassembled WGS sequence"/>
</dbReference>
<dbReference type="STRING" id="1420851.AU255_11290"/>
<evidence type="ECO:0000256" key="3">
    <source>
        <dbReference type="ARBA" id="ARBA00023004"/>
    </source>
</evidence>
<dbReference type="OrthoDB" id="9800167at2"/>
<dbReference type="Gene3D" id="2.102.10.10">
    <property type="entry name" value="Rieske [2Fe-2S] iron-sulphur domain"/>
    <property type="match status" value="1"/>
</dbReference>
<dbReference type="GO" id="GO:0051537">
    <property type="term" value="F:2 iron, 2 sulfur cluster binding"/>
    <property type="evidence" value="ECO:0007669"/>
    <property type="project" value="UniProtKB-KW"/>
</dbReference>
<comment type="caution">
    <text evidence="6">The sequence shown here is derived from an EMBL/GenBank/DDBJ whole genome shotgun (WGS) entry which is preliminary data.</text>
</comment>
<keyword evidence="7" id="KW-1185">Reference proteome</keyword>
<evidence type="ECO:0000313" key="6">
    <source>
        <dbReference type="EMBL" id="OQK18369.1"/>
    </source>
</evidence>
<keyword evidence="4" id="KW-0411">Iron-sulfur</keyword>
<proteinExistence type="predicted"/>
<organism evidence="6 7">
    <name type="scientific">Methyloprofundus sedimenti</name>
    <dbReference type="NCBI Taxonomy" id="1420851"/>
    <lineage>
        <taxon>Bacteria</taxon>
        <taxon>Pseudomonadati</taxon>
        <taxon>Pseudomonadota</taxon>
        <taxon>Gammaproteobacteria</taxon>
        <taxon>Methylococcales</taxon>
        <taxon>Methylococcaceae</taxon>
        <taxon>Methyloprofundus</taxon>
    </lineage>
</organism>
<evidence type="ECO:0000313" key="7">
    <source>
        <dbReference type="Proteomes" id="UP000191980"/>
    </source>
</evidence>
<evidence type="ECO:0000256" key="4">
    <source>
        <dbReference type="ARBA" id="ARBA00023014"/>
    </source>
</evidence>
<keyword evidence="1" id="KW-0001">2Fe-2S</keyword>
<sequence length="106" mass="11634">MSEWIDVVAENALAVGEHIVVDVDGIEVVVFKLEDGFYALEDTCTHDGAEIASGEIDGDEIICPRHGARFCIKTGEVRSAPAYEDIPSLSVKVESGRLKVRDTRWD</sequence>
<dbReference type="CDD" id="cd03528">
    <property type="entry name" value="Rieske_RO_ferredoxin"/>
    <property type="match status" value="1"/>
</dbReference>
<gene>
    <name evidence="6" type="ORF">AU255_11290</name>
</gene>
<dbReference type="SUPFAM" id="SSF50022">
    <property type="entry name" value="ISP domain"/>
    <property type="match status" value="1"/>
</dbReference>